<dbReference type="OrthoDB" id="9791874at2"/>
<dbReference type="PANTHER" id="PTHR30506:SF3">
    <property type="entry name" value="UPF0126 INNER MEMBRANE PROTEIN YADS-RELATED"/>
    <property type="match status" value="1"/>
</dbReference>
<dbReference type="GO" id="GO:0005886">
    <property type="term" value="C:plasma membrane"/>
    <property type="evidence" value="ECO:0007669"/>
    <property type="project" value="UniProtKB-SubCell"/>
</dbReference>
<dbReference type="EMBL" id="QLIX01000002">
    <property type="protein sequence ID" value="RAI60066.1"/>
    <property type="molecule type" value="Genomic_DNA"/>
</dbReference>
<protein>
    <submittedName>
        <fullName evidence="9">Trimeric intracellular cation channel family protein</fullName>
    </submittedName>
</protein>
<evidence type="ECO:0000256" key="5">
    <source>
        <dbReference type="ARBA" id="ARBA00022989"/>
    </source>
</evidence>
<keyword evidence="6 7" id="KW-0472">Membrane</keyword>
<evidence type="ECO:0000259" key="8">
    <source>
        <dbReference type="Pfam" id="PF03458"/>
    </source>
</evidence>
<keyword evidence="5 7" id="KW-1133">Transmembrane helix</keyword>
<dbReference type="AlphaFoldDB" id="A0A327MCD8"/>
<comment type="caution">
    <text evidence="9">The sequence shown here is derived from an EMBL/GenBank/DDBJ whole genome shotgun (WGS) entry which is preliminary data.</text>
</comment>
<reference evidence="10" key="1">
    <citation type="submission" date="2018-06" db="EMBL/GenBank/DDBJ databases">
        <authorList>
            <person name="Khan S.A."/>
        </authorList>
    </citation>
    <scope>NUCLEOTIDE SEQUENCE [LARGE SCALE GENOMIC DNA]</scope>
    <source>
        <strain evidence="10">DB-1506</strain>
    </source>
</reference>
<dbReference type="PANTHER" id="PTHR30506">
    <property type="entry name" value="INNER MEMBRANE PROTEIN"/>
    <property type="match status" value="1"/>
</dbReference>
<dbReference type="Pfam" id="PF03458">
    <property type="entry name" value="Gly_transporter"/>
    <property type="match status" value="2"/>
</dbReference>
<evidence type="ECO:0000313" key="10">
    <source>
        <dbReference type="Proteomes" id="UP000249065"/>
    </source>
</evidence>
<comment type="subcellular location">
    <subcellularLocation>
        <location evidence="1">Cell membrane</location>
        <topology evidence="1">Multi-pass membrane protein</topology>
    </subcellularLocation>
</comment>
<feature type="transmembrane region" description="Helical" evidence="7">
    <location>
        <begin position="34"/>
        <end position="55"/>
    </location>
</feature>
<feature type="transmembrane region" description="Helical" evidence="7">
    <location>
        <begin position="178"/>
        <end position="198"/>
    </location>
</feature>
<evidence type="ECO:0000313" key="9">
    <source>
        <dbReference type="EMBL" id="RAI60066.1"/>
    </source>
</evidence>
<feature type="transmembrane region" description="Helical" evidence="7">
    <location>
        <begin position="95"/>
        <end position="115"/>
    </location>
</feature>
<evidence type="ECO:0000256" key="4">
    <source>
        <dbReference type="ARBA" id="ARBA00022692"/>
    </source>
</evidence>
<gene>
    <name evidence="9" type="ORF">DOO78_02945</name>
</gene>
<feature type="transmembrane region" description="Helical" evidence="7">
    <location>
        <begin position="67"/>
        <end position="83"/>
    </location>
</feature>
<organism evidence="9 10">
    <name type="scientific">Roseicella frigidaeris</name>
    <dbReference type="NCBI Taxonomy" id="2230885"/>
    <lineage>
        <taxon>Bacteria</taxon>
        <taxon>Pseudomonadati</taxon>
        <taxon>Pseudomonadota</taxon>
        <taxon>Alphaproteobacteria</taxon>
        <taxon>Acetobacterales</taxon>
        <taxon>Roseomonadaceae</taxon>
        <taxon>Roseicella</taxon>
    </lineage>
</organism>
<dbReference type="InterPro" id="IPR005115">
    <property type="entry name" value="Gly_transporter"/>
</dbReference>
<keyword evidence="4 7" id="KW-0812">Transmembrane</keyword>
<feature type="domain" description="Glycine transporter" evidence="8">
    <location>
        <begin position="95"/>
        <end position="168"/>
    </location>
</feature>
<name>A0A327MCD8_9PROT</name>
<comment type="similarity">
    <text evidence="2">Belongs to the UPF0126 family.</text>
</comment>
<dbReference type="Proteomes" id="UP000249065">
    <property type="component" value="Unassembled WGS sequence"/>
</dbReference>
<feature type="transmembrane region" description="Helical" evidence="7">
    <location>
        <begin position="121"/>
        <end position="141"/>
    </location>
</feature>
<evidence type="ECO:0000256" key="6">
    <source>
        <dbReference type="ARBA" id="ARBA00023136"/>
    </source>
</evidence>
<dbReference type="RefSeq" id="WP_111468251.1">
    <property type="nucleotide sequence ID" value="NZ_QLIX01000002.1"/>
</dbReference>
<feature type="domain" description="Glycine transporter" evidence="8">
    <location>
        <begin position="10"/>
        <end position="83"/>
    </location>
</feature>
<proteinExistence type="inferred from homology"/>
<accession>A0A327MCD8</accession>
<sequence>MDAFASLLRWLDLAGSAVFAASGALVAARKGLDAVGFVVIAVVTGFGGGTLRDLLLGRMPPFWLQDPTWLAIASAVALLVFFLGHRLESRFQALLWADALGLALYAVLGAEIALLAGAQPWAAVLLGTVTATFGGVVRDVICNEIPLLLRQEIYALAALAGAAVFVLLRIEGVWRDPALLAGLATGFGIRAIAIRRGWSLPAYRP</sequence>
<feature type="transmembrane region" description="Helical" evidence="7">
    <location>
        <begin position="153"/>
        <end position="172"/>
    </location>
</feature>
<evidence type="ECO:0000256" key="3">
    <source>
        <dbReference type="ARBA" id="ARBA00022475"/>
    </source>
</evidence>
<evidence type="ECO:0000256" key="1">
    <source>
        <dbReference type="ARBA" id="ARBA00004651"/>
    </source>
</evidence>
<keyword evidence="3" id="KW-1003">Cell membrane</keyword>
<evidence type="ECO:0000256" key="2">
    <source>
        <dbReference type="ARBA" id="ARBA00008193"/>
    </source>
</evidence>
<evidence type="ECO:0000256" key="7">
    <source>
        <dbReference type="SAM" id="Phobius"/>
    </source>
</evidence>
<keyword evidence="10" id="KW-1185">Reference proteome</keyword>
<feature type="transmembrane region" description="Helical" evidence="7">
    <location>
        <begin position="6"/>
        <end position="27"/>
    </location>
</feature>